<feature type="binding site" evidence="2">
    <location>
        <begin position="171"/>
        <end position="172"/>
    </location>
    <ligand>
        <name>ATP</name>
        <dbReference type="ChEBI" id="CHEBI:30616"/>
    </ligand>
</feature>
<comment type="subunit">
    <text evidence="2">Homodimer.</text>
</comment>
<feature type="binding site" evidence="2">
    <location>
        <position position="41"/>
    </location>
    <ligand>
        <name>substrate</name>
    </ligand>
</feature>
<keyword evidence="2" id="KW-0460">Magnesium</keyword>
<protein>
    <recommendedName>
        <fullName evidence="2">ATP-dependent dethiobiotin synthetase BioD</fullName>
        <ecNumber evidence="2">6.3.3.3</ecNumber>
    </recommendedName>
    <alternativeName>
        <fullName evidence="2">DTB synthetase</fullName>
        <shortName evidence="2">DTBS</shortName>
    </alternativeName>
    <alternativeName>
        <fullName evidence="2">Dethiobiotin synthase</fullName>
    </alternativeName>
</protein>
<reference evidence="4" key="1">
    <citation type="journal article" date="2020" name="Appl. Environ. Microbiol.">
        <title>Diazotrophic Anaeromyxobacter Isolates from Soils.</title>
        <authorList>
            <person name="Masuda Y."/>
            <person name="Yamanaka H."/>
            <person name="Xu Z.X."/>
            <person name="Shiratori Y."/>
            <person name="Aono T."/>
            <person name="Amachi S."/>
            <person name="Senoo K."/>
            <person name="Itoh H."/>
        </authorList>
    </citation>
    <scope>NUCLEOTIDE SEQUENCE [LARGE SCALE GENOMIC DNA]</scope>
    <source>
        <strain evidence="4">R267</strain>
    </source>
</reference>
<dbReference type="PIRSF" id="PIRSF006755">
    <property type="entry name" value="DTB_synth"/>
    <property type="match status" value="1"/>
</dbReference>
<dbReference type="Proteomes" id="UP000503640">
    <property type="component" value="Unassembled WGS sequence"/>
</dbReference>
<feature type="active site" evidence="2">
    <location>
        <position position="37"/>
    </location>
</feature>
<feature type="binding site" evidence="2">
    <location>
        <begin position="201"/>
        <end position="203"/>
    </location>
    <ligand>
        <name>ATP</name>
        <dbReference type="ChEBI" id="CHEBI:30616"/>
    </ligand>
</feature>
<dbReference type="SUPFAM" id="SSF52540">
    <property type="entry name" value="P-loop containing nucleoside triphosphate hydrolases"/>
    <property type="match status" value="1"/>
</dbReference>
<dbReference type="GO" id="GO:0009102">
    <property type="term" value="P:biotin biosynthetic process"/>
    <property type="evidence" value="ECO:0007669"/>
    <property type="project" value="UniProtKB-UniRule"/>
</dbReference>
<feature type="binding site" evidence="2">
    <location>
        <begin position="111"/>
        <end position="114"/>
    </location>
    <ligand>
        <name>ATP</name>
        <dbReference type="ChEBI" id="CHEBI:30616"/>
    </ligand>
</feature>
<dbReference type="GO" id="GO:0005829">
    <property type="term" value="C:cytosol"/>
    <property type="evidence" value="ECO:0007669"/>
    <property type="project" value="TreeGrafter"/>
</dbReference>
<dbReference type="InterPro" id="IPR027417">
    <property type="entry name" value="P-loop_NTPase"/>
</dbReference>
<keyword evidence="2" id="KW-0479">Metal-binding</keyword>
<dbReference type="Gene3D" id="3.40.50.300">
    <property type="entry name" value="P-loop containing nucleotide triphosphate hydrolases"/>
    <property type="match status" value="1"/>
</dbReference>
<sequence length="223" mass="23106">MRGLFVTATDTGVGKTEVACGLVRGHRARGLDVAAMKPAQSGHEPGEASDAERLRAAAGDLDPAELVCPYTFAAPLAPAVAARVEGKSVSLPRILEAARALGARHAALVVEGAGGLMTPLTDRETYADLAVALGLPVLVVARAGLGTVNHVALTCEALRARGLAVYGIVLNRASARADPSEPYNPAEIERLTGCRVLASLPFVPDAAERARRLSSDLAIKVQF</sequence>
<evidence type="ECO:0000256" key="2">
    <source>
        <dbReference type="HAMAP-Rule" id="MF_00336"/>
    </source>
</evidence>
<dbReference type="EMBL" id="BJTG01000005">
    <property type="protein sequence ID" value="GEJ57835.1"/>
    <property type="molecule type" value="Genomic_DNA"/>
</dbReference>
<keyword evidence="1 2" id="KW-0093">Biotin biosynthesis</keyword>
<comment type="similarity">
    <text evidence="2">Belongs to the dethiobiotin synthetase family.</text>
</comment>
<comment type="catalytic activity">
    <reaction evidence="2">
        <text>(7R,8S)-7,8-diammoniononanoate + CO2 + ATP = (4R,5S)-dethiobiotin + ADP + phosphate + 3 H(+)</text>
        <dbReference type="Rhea" id="RHEA:15805"/>
        <dbReference type="ChEBI" id="CHEBI:15378"/>
        <dbReference type="ChEBI" id="CHEBI:16526"/>
        <dbReference type="ChEBI" id="CHEBI:30616"/>
        <dbReference type="ChEBI" id="CHEBI:43474"/>
        <dbReference type="ChEBI" id="CHEBI:149469"/>
        <dbReference type="ChEBI" id="CHEBI:149473"/>
        <dbReference type="ChEBI" id="CHEBI:456216"/>
        <dbReference type="EC" id="6.3.3.3"/>
    </reaction>
</comment>
<dbReference type="PANTHER" id="PTHR43210:SF5">
    <property type="entry name" value="DETHIOBIOTIN SYNTHETASE"/>
    <property type="match status" value="1"/>
</dbReference>
<comment type="pathway">
    <text evidence="2">Cofactor biosynthesis; biotin biosynthesis; biotin from 7,8-diaminononanoate: step 1/2.</text>
</comment>
<dbReference type="GO" id="GO:0005524">
    <property type="term" value="F:ATP binding"/>
    <property type="evidence" value="ECO:0007669"/>
    <property type="project" value="UniProtKB-UniRule"/>
</dbReference>
<comment type="caution">
    <text evidence="2">Lacks conserved residue(s) required for the propagation of feature annotation.</text>
</comment>
<dbReference type="UniPathway" id="UPA00078">
    <property type="reaction ID" value="UER00161"/>
</dbReference>
<keyword evidence="2" id="KW-0963">Cytoplasm</keyword>
<comment type="function">
    <text evidence="2">Catalyzes a mechanistically unusual reaction, the ATP-dependent insertion of CO2 between the N7 and N8 nitrogen atoms of 7,8-diaminopelargonic acid (DAPA, also called 7,8-diammoniononanoate) to form a ureido ring.</text>
</comment>
<evidence type="ECO:0000256" key="1">
    <source>
        <dbReference type="ARBA" id="ARBA00022756"/>
    </source>
</evidence>
<keyword evidence="2" id="KW-0436">Ligase</keyword>
<dbReference type="Pfam" id="PF13500">
    <property type="entry name" value="AAA_26"/>
    <property type="match status" value="1"/>
</dbReference>
<keyword evidence="2" id="KW-0547">Nucleotide-binding</keyword>
<dbReference type="EC" id="6.3.3.3" evidence="2"/>
<accession>A0A7I9VN55</accession>
<feature type="binding site" evidence="2">
    <location>
        <position position="50"/>
    </location>
    <ligand>
        <name>Mg(2+)</name>
        <dbReference type="ChEBI" id="CHEBI:18420"/>
    </ligand>
</feature>
<feature type="binding site" evidence="2">
    <location>
        <position position="16"/>
    </location>
    <ligand>
        <name>Mg(2+)</name>
        <dbReference type="ChEBI" id="CHEBI:18420"/>
    </ligand>
</feature>
<feature type="binding site" evidence="2">
    <location>
        <position position="50"/>
    </location>
    <ligand>
        <name>ATP</name>
        <dbReference type="ChEBI" id="CHEBI:30616"/>
    </ligand>
</feature>
<keyword evidence="4" id="KW-1185">Reference proteome</keyword>
<feature type="binding site" evidence="2">
    <location>
        <position position="111"/>
    </location>
    <ligand>
        <name>Mg(2+)</name>
        <dbReference type="ChEBI" id="CHEBI:18420"/>
    </ligand>
</feature>
<proteinExistence type="inferred from homology"/>
<comment type="caution">
    <text evidence="3">The sequence shown here is derived from an EMBL/GenBank/DDBJ whole genome shotgun (WGS) entry which is preliminary data.</text>
</comment>
<gene>
    <name evidence="2 3" type="primary">bioD</name>
    <name evidence="3" type="ORF">AMYX_25760</name>
</gene>
<evidence type="ECO:0000313" key="4">
    <source>
        <dbReference type="Proteomes" id="UP000503640"/>
    </source>
</evidence>
<organism evidence="3 4">
    <name type="scientific">Anaeromyxobacter diazotrophicus</name>
    <dbReference type="NCBI Taxonomy" id="2590199"/>
    <lineage>
        <taxon>Bacteria</taxon>
        <taxon>Pseudomonadati</taxon>
        <taxon>Myxococcota</taxon>
        <taxon>Myxococcia</taxon>
        <taxon>Myxococcales</taxon>
        <taxon>Cystobacterineae</taxon>
        <taxon>Anaeromyxobacteraceae</taxon>
        <taxon>Anaeromyxobacter</taxon>
    </lineage>
</organism>
<dbReference type="HAMAP" id="MF_00336">
    <property type="entry name" value="BioD"/>
    <property type="match status" value="1"/>
</dbReference>
<comment type="subcellular location">
    <subcellularLocation>
        <location evidence="2">Cytoplasm</location>
    </subcellularLocation>
</comment>
<dbReference type="NCBIfam" id="TIGR00347">
    <property type="entry name" value="bioD"/>
    <property type="match status" value="1"/>
</dbReference>
<evidence type="ECO:0000313" key="3">
    <source>
        <dbReference type="EMBL" id="GEJ57835.1"/>
    </source>
</evidence>
<name>A0A7I9VN55_9BACT</name>
<dbReference type="AlphaFoldDB" id="A0A7I9VN55"/>
<dbReference type="GO" id="GO:0000287">
    <property type="term" value="F:magnesium ion binding"/>
    <property type="evidence" value="ECO:0007669"/>
    <property type="project" value="UniProtKB-UniRule"/>
</dbReference>
<dbReference type="CDD" id="cd03109">
    <property type="entry name" value="DTBS"/>
    <property type="match status" value="1"/>
</dbReference>
<comment type="cofactor">
    <cofactor evidence="2">
        <name>Mg(2+)</name>
        <dbReference type="ChEBI" id="CHEBI:18420"/>
    </cofactor>
</comment>
<dbReference type="GO" id="GO:0004141">
    <property type="term" value="F:dethiobiotin synthase activity"/>
    <property type="evidence" value="ECO:0007669"/>
    <property type="project" value="UniProtKB-UniRule"/>
</dbReference>
<dbReference type="InterPro" id="IPR004472">
    <property type="entry name" value="DTB_synth_BioD"/>
</dbReference>
<keyword evidence="2" id="KW-0067">ATP-binding</keyword>
<dbReference type="RefSeq" id="WP_176065752.1">
    <property type="nucleotide sequence ID" value="NZ_BJTG01000005.1"/>
</dbReference>
<dbReference type="PANTHER" id="PTHR43210">
    <property type="entry name" value="DETHIOBIOTIN SYNTHETASE"/>
    <property type="match status" value="1"/>
</dbReference>